<proteinExistence type="predicted"/>
<dbReference type="PATRIC" id="fig|106592.7.peg.2723"/>
<dbReference type="EMBL" id="LGAP01000002">
    <property type="protein sequence ID" value="KOF20870.1"/>
    <property type="molecule type" value="Genomic_DNA"/>
</dbReference>
<sequence>MNGIPKTLEEMSLRERCGILETVACALEAIAEEADDRGDTRFATNSKCVAGTIRGYTANLAEHDLKPAELLLELGINLVHLSSTRSGRAATAVMNSISEVRQ</sequence>
<organism evidence="1 2">
    <name type="scientific">Ensifer adhaerens</name>
    <name type="common">Sinorhizobium morelense</name>
    <dbReference type="NCBI Taxonomy" id="106592"/>
    <lineage>
        <taxon>Bacteria</taxon>
        <taxon>Pseudomonadati</taxon>
        <taxon>Pseudomonadota</taxon>
        <taxon>Alphaproteobacteria</taxon>
        <taxon>Hyphomicrobiales</taxon>
        <taxon>Rhizobiaceae</taxon>
        <taxon>Sinorhizobium/Ensifer group</taxon>
        <taxon>Ensifer</taxon>
    </lineage>
</organism>
<dbReference type="Proteomes" id="UP000037425">
    <property type="component" value="Unassembled WGS sequence"/>
</dbReference>
<evidence type="ECO:0000313" key="1">
    <source>
        <dbReference type="EMBL" id="KOF20870.1"/>
    </source>
</evidence>
<evidence type="ECO:0000313" key="2">
    <source>
        <dbReference type="Proteomes" id="UP000037425"/>
    </source>
</evidence>
<dbReference type="RefSeq" id="WP_053247802.1">
    <property type="nucleotide sequence ID" value="NZ_LGAP01000002.1"/>
</dbReference>
<dbReference type="AlphaFoldDB" id="A0A0L8C1W7"/>
<accession>A0A0L8C1W7</accession>
<name>A0A0L8C1W7_ENSAD</name>
<reference evidence="2" key="1">
    <citation type="submission" date="2015-07" db="EMBL/GenBank/DDBJ databases">
        <title>Whole genome sequence of an Ensifer adhaerens strain isolated from a cave pool in the Wind Cave National Park.</title>
        <authorList>
            <person name="Eng W.W.H."/>
            <person name="Gan H.M."/>
            <person name="Barton H.A."/>
            <person name="Savka M.A."/>
        </authorList>
    </citation>
    <scope>NUCLEOTIDE SEQUENCE [LARGE SCALE GENOMIC DNA]</scope>
    <source>
        <strain evidence="2">SD006</strain>
    </source>
</reference>
<dbReference type="OrthoDB" id="8281590at2"/>
<protein>
    <submittedName>
        <fullName evidence="1">Uncharacterized protein</fullName>
    </submittedName>
</protein>
<gene>
    <name evidence="1" type="ORF">AC244_05440</name>
</gene>
<comment type="caution">
    <text evidence="1">The sequence shown here is derived from an EMBL/GenBank/DDBJ whole genome shotgun (WGS) entry which is preliminary data.</text>
</comment>